<dbReference type="GO" id="GO:0005975">
    <property type="term" value="P:carbohydrate metabolic process"/>
    <property type="evidence" value="ECO:0007669"/>
    <property type="project" value="InterPro"/>
</dbReference>
<dbReference type="Proteomes" id="UP000319769">
    <property type="component" value="Unassembled WGS sequence"/>
</dbReference>
<dbReference type="PANTHER" id="PTHR10357:SF210">
    <property type="entry name" value="MALTODEXTRIN GLUCOSIDASE"/>
    <property type="match status" value="1"/>
</dbReference>
<dbReference type="SUPFAM" id="SSF51445">
    <property type="entry name" value="(Trans)glycosidases"/>
    <property type="match status" value="1"/>
</dbReference>
<feature type="domain" description="Glycosyl hydrolase family 13 catalytic" evidence="3">
    <location>
        <begin position="12"/>
        <end position="341"/>
    </location>
</feature>
<name>A0A5N0VAL2_9PSEU</name>
<dbReference type="OrthoDB" id="9802433at2"/>
<dbReference type="Gene3D" id="3.20.20.80">
    <property type="entry name" value="Glycosidases"/>
    <property type="match status" value="1"/>
</dbReference>
<evidence type="ECO:0000256" key="2">
    <source>
        <dbReference type="ARBA" id="ARBA00023295"/>
    </source>
</evidence>
<protein>
    <submittedName>
        <fullName evidence="4">DUF3459 domain-containing protein</fullName>
    </submittedName>
</protein>
<dbReference type="GO" id="GO:0016798">
    <property type="term" value="F:hydrolase activity, acting on glycosyl bonds"/>
    <property type="evidence" value="ECO:0007669"/>
    <property type="project" value="UniProtKB-KW"/>
</dbReference>
<keyword evidence="1" id="KW-0378">Hydrolase</keyword>
<proteinExistence type="predicted"/>
<gene>
    <name evidence="4" type="ORF">FPZ12_012260</name>
</gene>
<evidence type="ECO:0000256" key="1">
    <source>
        <dbReference type="ARBA" id="ARBA00022801"/>
    </source>
</evidence>
<dbReference type="PANTHER" id="PTHR10357">
    <property type="entry name" value="ALPHA-AMYLASE FAMILY MEMBER"/>
    <property type="match status" value="1"/>
</dbReference>
<sequence>MTPWAEHAIWWHVYPLGFTGAPAAATAEPARHRLRQLENWLDYAVELGCSGLMLGPVFAAETHGYDTVDHFRIDPRLGDDSDFDRLVAAARGRGLRIVLDGVFNHVGRGFKPLVEGRRWFRRQGTDFEVFEGHRHLVKLDHEEPEVAQYVGEVLHHWLERGVSGWRFDATYAIPPEFWSRVLPAVREKHPEAWFVGEVLHGDYAAYVERSGLDTVTQYELWKAIWSSLNDANFFELSWALKRHDALLETFPPQTFIGNHDVTRLASRLDDERHFGHALALLLTVGGVPSVYYGDEQAFRGVKEEREGGDDAVRPAFPGTPGELAPYGWPTYRLHQRLIGMRRRHPWLVRARTEVLHLTNRAVAVRSYAGEDEVLTLLNVGDEPYRFPVATGGLTVIGAPVHADGGDPAVVPGHSWVVLSPR</sequence>
<dbReference type="RefSeq" id="WP_144749613.1">
    <property type="nucleotide sequence ID" value="NZ_VMNW02000014.1"/>
</dbReference>
<keyword evidence="5" id="KW-1185">Reference proteome</keyword>
<dbReference type="AlphaFoldDB" id="A0A5N0VAL2"/>
<evidence type="ECO:0000259" key="3">
    <source>
        <dbReference type="SMART" id="SM00642"/>
    </source>
</evidence>
<dbReference type="CDD" id="cd11354">
    <property type="entry name" value="AmyAc_bac_CMD_like"/>
    <property type="match status" value="1"/>
</dbReference>
<dbReference type="Pfam" id="PF00128">
    <property type="entry name" value="Alpha-amylase"/>
    <property type="match status" value="2"/>
</dbReference>
<dbReference type="InterPro" id="IPR006047">
    <property type="entry name" value="GH13_cat_dom"/>
</dbReference>
<evidence type="ECO:0000313" key="5">
    <source>
        <dbReference type="Proteomes" id="UP000319769"/>
    </source>
</evidence>
<evidence type="ECO:0000313" key="4">
    <source>
        <dbReference type="EMBL" id="KAA9162011.1"/>
    </source>
</evidence>
<dbReference type="EMBL" id="VMNW02000014">
    <property type="protein sequence ID" value="KAA9162011.1"/>
    <property type="molecule type" value="Genomic_DNA"/>
</dbReference>
<dbReference type="SMART" id="SM00642">
    <property type="entry name" value="Aamy"/>
    <property type="match status" value="1"/>
</dbReference>
<reference evidence="4" key="1">
    <citation type="submission" date="2019-09" db="EMBL/GenBank/DDBJ databases">
        <authorList>
            <person name="Teo W.F.A."/>
            <person name="Duangmal K."/>
        </authorList>
    </citation>
    <scope>NUCLEOTIDE SEQUENCE [LARGE SCALE GENOMIC DNA]</scope>
    <source>
        <strain evidence="4">K81G1</strain>
    </source>
</reference>
<comment type="caution">
    <text evidence="4">The sequence shown here is derived from an EMBL/GenBank/DDBJ whole genome shotgun (WGS) entry which is preliminary data.</text>
</comment>
<keyword evidence="2" id="KW-0326">Glycosidase</keyword>
<accession>A0A5N0VAL2</accession>
<dbReference type="InterPro" id="IPR017853">
    <property type="entry name" value="GH"/>
</dbReference>
<organism evidence="4 5">
    <name type="scientific">Amycolatopsis acidicola</name>
    <dbReference type="NCBI Taxonomy" id="2596893"/>
    <lineage>
        <taxon>Bacteria</taxon>
        <taxon>Bacillati</taxon>
        <taxon>Actinomycetota</taxon>
        <taxon>Actinomycetes</taxon>
        <taxon>Pseudonocardiales</taxon>
        <taxon>Pseudonocardiaceae</taxon>
        <taxon>Amycolatopsis</taxon>
    </lineage>
</organism>